<evidence type="ECO:0000256" key="1">
    <source>
        <dbReference type="ARBA" id="ARBA00022898"/>
    </source>
</evidence>
<dbReference type="InterPro" id="IPR015421">
    <property type="entry name" value="PyrdxlP-dep_Trfase_major"/>
</dbReference>
<dbReference type="Gene3D" id="3.90.1150.10">
    <property type="entry name" value="Aspartate Aminotransferase, domain 1"/>
    <property type="match status" value="1"/>
</dbReference>
<dbReference type="BioCyc" id="MetaCyc:MONOMER-18384"/>
<accession>Q54142</accession>
<dbReference type="PIRSF" id="PIRSF000390">
    <property type="entry name" value="PLP_StrS"/>
    <property type="match status" value="1"/>
</dbReference>
<dbReference type="Gene3D" id="3.40.640.10">
    <property type="entry name" value="Type I PLP-dependent aspartate aminotransferase-like (Major domain)"/>
    <property type="match status" value="1"/>
</dbReference>
<proteinExistence type="inferred from homology"/>
<dbReference type="PANTHER" id="PTHR30244">
    <property type="entry name" value="TRANSAMINASE"/>
    <property type="match status" value="1"/>
</dbReference>
<protein>
    <recommendedName>
        <fullName evidence="5">DegT/DnrJ/EryC1/StrS family aminotransferase</fullName>
    </recommendedName>
</protein>
<dbReference type="PANTHER" id="PTHR30244:SF36">
    <property type="entry name" value="3-OXO-GLUCOSE-6-PHOSPHATE:GLUTAMATE AMINOTRANSFERASE"/>
    <property type="match status" value="1"/>
</dbReference>
<evidence type="ECO:0000313" key="4">
    <source>
        <dbReference type="EMBL" id="AAA21342.1"/>
    </source>
</evidence>
<dbReference type="InterPro" id="IPR015422">
    <property type="entry name" value="PyrdxlP-dep_Trfase_small"/>
</dbReference>
<reference evidence="4" key="2">
    <citation type="submission" date="1999-08" db="EMBL/GenBank/DDBJ databases">
        <authorList>
            <person name="Butler A.R."/>
        </authorList>
    </citation>
    <scope>NUCLEOTIDE SEQUENCE</scope>
    <source>
        <strain evidence="4">T59235</strain>
    </source>
</reference>
<evidence type="ECO:0000256" key="3">
    <source>
        <dbReference type="RuleBase" id="RU004508"/>
    </source>
</evidence>
<dbReference type="EMBL" id="U08223">
    <property type="protein sequence ID" value="AAA21342.1"/>
    <property type="molecule type" value="Genomic_DNA"/>
</dbReference>
<organism evidence="4">
    <name type="scientific">Streptomyces fradiae</name>
    <name type="common">Streptomyces roseoflavus</name>
    <dbReference type="NCBI Taxonomy" id="1906"/>
    <lineage>
        <taxon>Bacteria</taxon>
        <taxon>Bacillati</taxon>
        <taxon>Actinomycetota</taxon>
        <taxon>Actinomycetes</taxon>
        <taxon>Kitasatosporales</taxon>
        <taxon>Streptomycetaceae</taxon>
        <taxon>Streptomyces</taxon>
    </lineage>
</organism>
<reference evidence="4" key="1">
    <citation type="journal article" date="1994" name="Mol. Microbiol.">
        <title>Analysis of five tylosin biosynthetic genes from the tyllBA region of the Streptomyces fradiae genome.</title>
        <authorList>
            <person name="Merson-Davies L.A."/>
            <person name="Cundliffe E."/>
        </authorList>
    </citation>
    <scope>NUCLEOTIDE SEQUENCE</scope>
    <source>
        <strain evidence="4">T59235</strain>
    </source>
</reference>
<dbReference type="KEGG" id="ag:AAA21342"/>
<dbReference type="GO" id="GO:0000271">
    <property type="term" value="P:polysaccharide biosynthetic process"/>
    <property type="evidence" value="ECO:0007669"/>
    <property type="project" value="TreeGrafter"/>
</dbReference>
<dbReference type="AlphaFoldDB" id="Q54142"/>
<evidence type="ECO:0008006" key="5">
    <source>
        <dbReference type="Google" id="ProtNLM"/>
    </source>
</evidence>
<dbReference type="PIR" id="S49052">
    <property type="entry name" value="S49052"/>
</dbReference>
<dbReference type="GO" id="GO:0008483">
    <property type="term" value="F:transaminase activity"/>
    <property type="evidence" value="ECO:0007669"/>
    <property type="project" value="TreeGrafter"/>
</dbReference>
<dbReference type="CDD" id="cd00616">
    <property type="entry name" value="AHBA_syn"/>
    <property type="match status" value="1"/>
</dbReference>
<dbReference type="Pfam" id="PF01041">
    <property type="entry name" value="DegT_DnrJ_EryC1"/>
    <property type="match status" value="1"/>
</dbReference>
<dbReference type="SUPFAM" id="SSF53383">
    <property type="entry name" value="PLP-dependent transferases"/>
    <property type="match status" value="1"/>
</dbReference>
<keyword evidence="1 3" id="KW-0663">Pyridoxal phosphate</keyword>
<name>Q54142_STRFR</name>
<dbReference type="InterPro" id="IPR000653">
    <property type="entry name" value="DegT/StrS_aminotransferase"/>
</dbReference>
<dbReference type="InterPro" id="IPR015424">
    <property type="entry name" value="PyrdxlP-dep_Trfase"/>
</dbReference>
<evidence type="ECO:0000256" key="2">
    <source>
        <dbReference type="ARBA" id="ARBA00037999"/>
    </source>
</evidence>
<sequence length="388" mass="41274">MTGLPRPAVRVPFHDLRDVHAATGVESEIGGALLRVAARGRYLLGAELAAFEERFAEYCGNAHCVAVGSGLDDARLALWALGVGEGDEVIVPSHTFIASWLAVSATGATPVPVEPGDPGEPGPGAFLLDPDRLEAALTPRTRAVMPVHLYGHPVDLDPVGAFAEPHGLAVVEDAAQATARYRGRRIGSGHRTAFSFYPGKNLGALGDGGAVVTSDPELADRLRLLRNYGAREKYRHEERGTNSRLDELQAAVLSVKLPYLDAWNTRRREIAARYGEALAGLPGVTVPEGRVAEPVWHQYVLRSPYRDRLRRRLAEAGVETLVHYPVAVHASGAYAGAGPCPAGGLPRAERLAGEVLSLPIGPHLPDEAVEVVIAAVQSAALDSWEEGP</sequence>
<comment type="similarity">
    <text evidence="2 3">Belongs to the DegT/DnrJ/EryC1 family.</text>
</comment>
<dbReference type="GO" id="GO:0030170">
    <property type="term" value="F:pyridoxal phosphate binding"/>
    <property type="evidence" value="ECO:0007669"/>
    <property type="project" value="TreeGrafter"/>
</dbReference>